<reference evidence="9 10" key="1">
    <citation type="submission" date="2019-04" db="EMBL/GenBank/DDBJ databases">
        <authorList>
            <consortium name="Wellcome Sanger Institute Data Sharing"/>
        </authorList>
    </citation>
    <scope>NUCLEOTIDE SEQUENCE [LARGE SCALE GENOMIC DNA]</scope>
</reference>
<dbReference type="AlphaFoldDB" id="A0A8C9RAH3"/>
<feature type="region of interest" description="Disordered" evidence="6">
    <location>
        <begin position="289"/>
        <end position="389"/>
    </location>
</feature>
<evidence type="ECO:0000259" key="8">
    <source>
        <dbReference type="PROSITE" id="PS51647"/>
    </source>
</evidence>
<evidence type="ECO:0000313" key="9">
    <source>
        <dbReference type="Ensembl" id="ENSSFOP00015011933.2"/>
    </source>
</evidence>
<dbReference type="InterPro" id="IPR046350">
    <property type="entry name" value="Cystatin_sf"/>
</dbReference>
<name>A0A8C9RAH3_SCLFO</name>
<dbReference type="PANTHER" id="PTHR13814">
    <property type="entry name" value="FETUIN"/>
    <property type="match status" value="1"/>
</dbReference>
<dbReference type="GO" id="GO:0030195">
    <property type="term" value="P:negative regulation of blood coagulation"/>
    <property type="evidence" value="ECO:0007669"/>
    <property type="project" value="TreeGrafter"/>
</dbReference>
<reference evidence="9" key="2">
    <citation type="submission" date="2025-08" db="UniProtKB">
        <authorList>
            <consortium name="Ensembl"/>
        </authorList>
    </citation>
    <scope>IDENTIFICATION</scope>
</reference>
<feature type="chain" id="PRO_5034018862" description="Cystatin kininogen-type domain-containing protein" evidence="7">
    <location>
        <begin position="38"/>
        <end position="389"/>
    </location>
</feature>
<dbReference type="GeneTree" id="ENSGT00950000182930"/>
<evidence type="ECO:0000256" key="6">
    <source>
        <dbReference type="SAM" id="MobiDB-lite"/>
    </source>
</evidence>
<evidence type="ECO:0000256" key="2">
    <source>
        <dbReference type="ARBA" id="ARBA00022704"/>
    </source>
</evidence>
<dbReference type="InterPro" id="IPR027358">
    <property type="entry name" value="Kininogen-type_cystatin_dom"/>
</dbReference>
<dbReference type="InterPro" id="IPR050735">
    <property type="entry name" value="Kininogen_Fetuin_HRG"/>
</dbReference>
<keyword evidence="2" id="KW-0789">Thiol protease inhibitor</keyword>
<dbReference type="Gene3D" id="3.10.450.10">
    <property type="match status" value="2"/>
</dbReference>
<dbReference type="SUPFAM" id="SSF54403">
    <property type="entry name" value="Cystatin/monellin"/>
    <property type="match status" value="2"/>
</dbReference>
<dbReference type="GO" id="GO:0072562">
    <property type="term" value="C:blood microparticle"/>
    <property type="evidence" value="ECO:0007669"/>
    <property type="project" value="TreeGrafter"/>
</dbReference>
<dbReference type="PROSITE" id="PS51647">
    <property type="entry name" value="CYSTATIN_KININOGEN"/>
    <property type="match status" value="2"/>
</dbReference>
<keyword evidence="1" id="KW-0646">Protease inhibitor</keyword>
<dbReference type="FunFam" id="3.10.450.10:FF:000002">
    <property type="entry name" value="Kininogen 1"/>
    <property type="match status" value="1"/>
</dbReference>
<dbReference type="SMART" id="SM00043">
    <property type="entry name" value="CY"/>
    <property type="match status" value="2"/>
</dbReference>
<proteinExistence type="predicted"/>
<dbReference type="GO" id="GO:0004869">
    <property type="term" value="F:cysteine-type endopeptidase inhibitor activity"/>
    <property type="evidence" value="ECO:0007669"/>
    <property type="project" value="UniProtKB-KW"/>
</dbReference>
<dbReference type="CDD" id="cd00042">
    <property type="entry name" value="CY"/>
    <property type="match status" value="2"/>
</dbReference>
<dbReference type="InterPro" id="IPR000010">
    <property type="entry name" value="Cystatin_dom"/>
</dbReference>
<reference evidence="9" key="3">
    <citation type="submission" date="2025-09" db="UniProtKB">
        <authorList>
            <consortium name="Ensembl"/>
        </authorList>
    </citation>
    <scope>IDENTIFICATION</scope>
</reference>
<feature type="domain" description="Cystatin kininogen-type" evidence="8">
    <location>
        <begin position="169"/>
        <end position="274"/>
    </location>
</feature>
<feature type="signal peptide" evidence="7">
    <location>
        <begin position="1"/>
        <end position="37"/>
    </location>
</feature>
<feature type="compositionally biased region" description="Basic and acidic residues" evidence="6">
    <location>
        <begin position="310"/>
        <end position="323"/>
    </location>
</feature>
<dbReference type="PANTHER" id="PTHR13814:SF12">
    <property type="entry name" value="KININOGEN-1"/>
    <property type="match status" value="1"/>
</dbReference>
<evidence type="ECO:0000256" key="4">
    <source>
        <dbReference type="ARBA" id="ARBA00023157"/>
    </source>
</evidence>
<keyword evidence="10" id="KW-1185">Reference proteome</keyword>
<keyword evidence="3 7" id="KW-0732">Signal</keyword>
<dbReference type="Ensembl" id="ENSSFOT00015012087.2">
    <property type="protein sequence ID" value="ENSSFOP00015011933.2"/>
    <property type="gene ID" value="ENSSFOG00015007642.2"/>
</dbReference>
<evidence type="ECO:0000256" key="1">
    <source>
        <dbReference type="ARBA" id="ARBA00022690"/>
    </source>
</evidence>
<sequence length="389" mass="43270">PCSGLASCPGCVPLPLWPYTLYCRLLVLCVAPLRLWAQETGPVQAFCNDRDVEDSVDLALVTFNKKLQYGHQFALYRILSAFKAHNESGTSFTTNFEAKESDCVVGVDKVWKDCEYQPNDKKPLQCNATVQKSNLEGKQEVIFQCVPSVEPKVVAERGPCLGCPENIDIDSEDVKGPLMYSLVKFNAEDDSEFHFVVNEIGSATRQVVAGLRYDLQFEMVKSNCSKTDFKELTDECHPVHENKEFAFCNSTVFVAPWRHEEPETHINCKPGRLVTSFVRRRPPGWSPLRSMQAIVIPPTQTAVPTLASPEAKEESSEESKEKNSPPPSPAETQAEDPHATLVPLIAEPEKPFHCPSKPWKVSPPKTIAAPQQISKPAPEEGDFSDLDLL</sequence>
<dbReference type="GO" id="GO:0007204">
    <property type="term" value="P:positive regulation of cytosolic calcium ion concentration"/>
    <property type="evidence" value="ECO:0007669"/>
    <property type="project" value="TreeGrafter"/>
</dbReference>
<dbReference type="Proteomes" id="UP000694397">
    <property type="component" value="Chromosome 8"/>
</dbReference>
<organism evidence="9 10">
    <name type="scientific">Scleropages formosus</name>
    <name type="common">Asian bonytongue</name>
    <name type="synonym">Osteoglossum formosum</name>
    <dbReference type="NCBI Taxonomy" id="113540"/>
    <lineage>
        <taxon>Eukaryota</taxon>
        <taxon>Metazoa</taxon>
        <taxon>Chordata</taxon>
        <taxon>Craniata</taxon>
        <taxon>Vertebrata</taxon>
        <taxon>Euteleostomi</taxon>
        <taxon>Actinopterygii</taxon>
        <taxon>Neopterygii</taxon>
        <taxon>Teleostei</taxon>
        <taxon>Osteoglossocephala</taxon>
        <taxon>Osteoglossomorpha</taxon>
        <taxon>Osteoglossiformes</taxon>
        <taxon>Osteoglossidae</taxon>
        <taxon>Scleropages</taxon>
    </lineage>
</organism>
<feature type="domain" description="Cystatin kininogen-type" evidence="8">
    <location>
        <begin position="47"/>
        <end position="150"/>
    </location>
</feature>
<gene>
    <name evidence="9" type="primary">kng1</name>
</gene>
<evidence type="ECO:0000256" key="7">
    <source>
        <dbReference type="SAM" id="SignalP"/>
    </source>
</evidence>
<feature type="compositionally biased region" description="Acidic residues" evidence="6">
    <location>
        <begin position="379"/>
        <end position="389"/>
    </location>
</feature>
<evidence type="ECO:0000313" key="10">
    <source>
        <dbReference type="Proteomes" id="UP000694397"/>
    </source>
</evidence>
<evidence type="ECO:0000256" key="5">
    <source>
        <dbReference type="ARBA" id="ARBA00023180"/>
    </source>
</evidence>
<evidence type="ECO:0000256" key="3">
    <source>
        <dbReference type="ARBA" id="ARBA00022729"/>
    </source>
</evidence>
<dbReference type="Pfam" id="PF00031">
    <property type="entry name" value="Cystatin"/>
    <property type="match status" value="2"/>
</dbReference>
<protein>
    <recommendedName>
        <fullName evidence="8">Cystatin kininogen-type domain-containing protein</fullName>
    </recommendedName>
</protein>
<accession>A0A8C9RAH3</accession>
<keyword evidence="4" id="KW-1015">Disulfide bond</keyword>
<dbReference type="OrthoDB" id="9937817at2759"/>
<keyword evidence="5" id="KW-0325">Glycoprotein</keyword>